<gene>
    <name evidence="2" type="ORF">METZ01_LOCUS79209</name>
</gene>
<sequence length="277" mass="29520">VEGVRDVGRVQVSSGGFLPWAPWVLGFVSLSVFFVLALVGWPGTFVGAGGGFCEAFREGSIKQPANTWSNLGFVVAGLWVARRAGVDRKKAARPSNLVGRSVFLSTLYAALVVFLGPGSMAMHGSGTAWGATTDVLSMLLYIAFPVAYALARLLGGGVRGFVWLYAALAGWLGVSLLSGTLPFSGSTLYTWLVPAFAGLELWLQLRKSAVAREARWLGLAGGVFLVALVIWRLSHTGGVLCFPDSLVQGHAIWHLLCAVSAAAIYVYYQSEHDPRLT</sequence>
<accession>A0A381UDR8</accession>
<name>A0A381UDR8_9ZZZZ</name>
<keyword evidence="1" id="KW-0812">Transmembrane</keyword>
<feature type="transmembrane region" description="Helical" evidence="1">
    <location>
        <begin position="97"/>
        <end position="116"/>
    </location>
</feature>
<dbReference type="EMBL" id="UINC01006244">
    <property type="protein sequence ID" value="SVA26355.1"/>
    <property type="molecule type" value="Genomic_DNA"/>
</dbReference>
<feature type="non-terminal residue" evidence="2">
    <location>
        <position position="1"/>
    </location>
</feature>
<feature type="transmembrane region" description="Helical" evidence="1">
    <location>
        <begin position="251"/>
        <end position="268"/>
    </location>
</feature>
<dbReference type="AlphaFoldDB" id="A0A381UDR8"/>
<organism evidence="2">
    <name type="scientific">marine metagenome</name>
    <dbReference type="NCBI Taxonomy" id="408172"/>
    <lineage>
        <taxon>unclassified sequences</taxon>
        <taxon>metagenomes</taxon>
        <taxon>ecological metagenomes</taxon>
    </lineage>
</organism>
<keyword evidence="1" id="KW-0472">Membrane</keyword>
<feature type="transmembrane region" description="Helical" evidence="1">
    <location>
        <begin position="162"/>
        <end position="182"/>
    </location>
</feature>
<feature type="transmembrane region" description="Helical" evidence="1">
    <location>
        <begin position="20"/>
        <end position="41"/>
    </location>
</feature>
<reference evidence="2" key="1">
    <citation type="submission" date="2018-05" db="EMBL/GenBank/DDBJ databases">
        <authorList>
            <person name="Lanie J.A."/>
            <person name="Ng W.-L."/>
            <person name="Kazmierczak K.M."/>
            <person name="Andrzejewski T.M."/>
            <person name="Davidsen T.M."/>
            <person name="Wayne K.J."/>
            <person name="Tettelin H."/>
            <person name="Glass J.I."/>
            <person name="Rusch D."/>
            <person name="Podicherti R."/>
            <person name="Tsui H.-C.T."/>
            <person name="Winkler M.E."/>
        </authorList>
    </citation>
    <scope>NUCLEOTIDE SEQUENCE</scope>
</reference>
<evidence type="ECO:0000313" key="2">
    <source>
        <dbReference type="EMBL" id="SVA26355.1"/>
    </source>
</evidence>
<feature type="transmembrane region" description="Helical" evidence="1">
    <location>
        <begin position="128"/>
        <end position="150"/>
    </location>
</feature>
<feature type="transmembrane region" description="Helical" evidence="1">
    <location>
        <begin position="214"/>
        <end position="231"/>
    </location>
</feature>
<protein>
    <recommendedName>
        <fullName evidence="3">Ceramidase</fullName>
    </recommendedName>
</protein>
<evidence type="ECO:0008006" key="3">
    <source>
        <dbReference type="Google" id="ProtNLM"/>
    </source>
</evidence>
<proteinExistence type="predicted"/>
<evidence type="ECO:0000256" key="1">
    <source>
        <dbReference type="SAM" id="Phobius"/>
    </source>
</evidence>
<feature type="transmembrane region" description="Helical" evidence="1">
    <location>
        <begin position="188"/>
        <end position="205"/>
    </location>
</feature>
<keyword evidence="1" id="KW-1133">Transmembrane helix</keyword>